<evidence type="ECO:0000256" key="2">
    <source>
        <dbReference type="ARBA" id="ARBA00022801"/>
    </source>
</evidence>
<dbReference type="Proteomes" id="UP001176940">
    <property type="component" value="Unassembled WGS sequence"/>
</dbReference>
<evidence type="ECO:0000256" key="1">
    <source>
        <dbReference type="ARBA" id="ARBA00009283"/>
    </source>
</evidence>
<dbReference type="InterPro" id="IPR000407">
    <property type="entry name" value="GDA1_CD39_NTPase"/>
</dbReference>
<accession>A0ABN9M6X3</accession>
<comment type="similarity">
    <text evidence="1 3">Belongs to the GDA1/CD39 NTPase family.</text>
</comment>
<proteinExistence type="inferred from homology"/>
<sequence>MRPKTQQIFHEVSKKLSGARILDGKEEGSLGWVTVNYLLGTFIRRAGSIPNKLRWSVPWI</sequence>
<evidence type="ECO:0000256" key="3">
    <source>
        <dbReference type="RuleBase" id="RU003833"/>
    </source>
</evidence>
<evidence type="ECO:0000313" key="5">
    <source>
        <dbReference type="Proteomes" id="UP001176940"/>
    </source>
</evidence>
<dbReference type="Gene3D" id="3.30.420.150">
    <property type="entry name" value="Exopolyphosphatase. Domain 2"/>
    <property type="match status" value="1"/>
</dbReference>
<keyword evidence="5" id="KW-1185">Reference proteome</keyword>
<comment type="caution">
    <text evidence="4">The sequence shown here is derived from an EMBL/GenBank/DDBJ whole genome shotgun (WGS) entry which is preliminary data.</text>
</comment>
<name>A0ABN9M6X3_9NEOB</name>
<evidence type="ECO:0000313" key="4">
    <source>
        <dbReference type="EMBL" id="CAJ0960489.1"/>
    </source>
</evidence>
<dbReference type="EMBL" id="CAUEEQ010050312">
    <property type="protein sequence ID" value="CAJ0960489.1"/>
    <property type="molecule type" value="Genomic_DNA"/>
</dbReference>
<dbReference type="PROSITE" id="PS01238">
    <property type="entry name" value="GDA1_CD39_NTPASE"/>
    <property type="match status" value="1"/>
</dbReference>
<gene>
    <name evidence="4" type="ORF">RIMI_LOCUS17328548</name>
</gene>
<reference evidence="4" key="1">
    <citation type="submission" date="2023-07" db="EMBL/GenBank/DDBJ databases">
        <authorList>
            <person name="Stuckert A."/>
        </authorList>
    </citation>
    <scope>NUCLEOTIDE SEQUENCE</scope>
</reference>
<organism evidence="4 5">
    <name type="scientific">Ranitomeya imitator</name>
    <name type="common">mimic poison frog</name>
    <dbReference type="NCBI Taxonomy" id="111125"/>
    <lineage>
        <taxon>Eukaryota</taxon>
        <taxon>Metazoa</taxon>
        <taxon>Chordata</taxon>
        <taxon>Craniata</taxon>
        <taxon>Vertebrata</taxon>
        <taxon>Euteleostomi</taxon>
        <taxon>Amphibia</taxon>
        <taxon>Batrachia</taxon>
        <taxon>Anura</taxon>
        <taxon>Neobatrachia</taxon>
        <taxon>Hyloidea</taxon>
        <taxon>Dendrobatidae</taxon>
        <taxon>Dendrobatinae</taxon>
        <taxon>Ranitomeya</taxon>
    </lineage>
</organism>
<protein>
    <submittedName>
        <fullName evidence="4">Uncharacterized protein</fullName>
    </submittedName>
</protein>
<dbReference type="Pfam" id="PF01150">
    <property type="entry name" value="GDA1_CD39"/>
    <property type="match status" value="1"/>
</dbReference>
<keyword evidence="2 3" id="KW-0378">Hydrolase</keyword>